<evidence type="ECO:0000256" key="2">
    <source>
        <dbReference type="SAM" id="MobiDB-lite"/>
    </source>
</evidence>
<dbReference type="InterPro" id="IPR013656">
    <property type="entry name" value="PAS_4"/>
</dbReference>
<dbReference type="SUPFAM" id="SSF55785">
    <property type="entry name" value="PYP-like sensor domain (PAS domain)"/>
    <property type="match status" value="2"/>
</dbReference>
<dbReference type="InterPro" id="IPR000014">
    <property type="entry name" value="PAS"/>
</dbReference>
<dbReference type="Proteomes" id="UP001432209">
    <property type="component" value="Chromosome"/>
</dbReference>
<dbReference type="InterPro" id="IPR036890">
    <property type="entry name" value="HATPase_C_sf"/>
</dbReference>
<dbReference type="InterPro" id="IPR003594">
    <property type="entry name" value="HATPase_dom"/>
</dbReference>
<dbReference type="CDD" id="cd16936">
    <property type="entry name" value="HATPase_RsbW-like"/>
    <property type="match status" value="1"/>
</dbReference>
<dbReference type="SMART" id="SM00091">
    <property type="entry name" value="PAS"/>
    <property type="match status" value="2"/>
</dbReference>
<dbReference type="Gene3D" id="2.10.70.100">
    <property type="match status" value="1"/>
</dbReference>
<dbReference type="InterPro" id="IPR001610">
    <property type="entry name" value="PAC"/>
</dbReference>
<dbReference type="Pfam" id="PF08447">
    <property type="entry name" value="PAS_3"/>
    <property type="match status" value="1"/>
</dbReference>
<proteinExistence type="predicted"/>
<evidence type="ECO:0000259" key="3">
    <source>
        <dbReference type="PROSITE" id="PS50113"/>
    </source>
</evidence>
<dbReference type="InterPro" id="IPR035965">
    <property type="entry name" value="PAS-like_dom_sf"/>
</dbReference>
<dbReference type="InterPro" id="IPR036457">
    <property type="entry name" value="PPM-type-like_dom_sf"/>
</dbReference>
<dbReference type="Gene3D" id="3.30.450.20">
    <property type="entry name" value="PAS domain"/>
    <property type="match status" value="2"/>
</dbReference>
<dbReference type="Pfam" id="PF08448">
    <property type="entry name" value="PAS_4"/>
    <property type="match status" value="1"/>
</dbReference>
<keyword evidence="5" id="KW-1185">Reference proteome</keyword>
<name>A0ABZ2A233_STRNV</name>
<sequence>MTANERNAQGQSEGQPPTEAVSASDRLGLLAGVGDDVSETEALRCALHHAVAGLGGPGGMVHLRSPWQGAGLRLMLTDGLPPAGTRRWRDLSGKDATVPARASRSGKCVWRPAPAFAEAFSRENSPENAPEDFPGHPRVLARCGLASVPLLAPTGPLGLIGVLSVLTPPAGEPTAEQRAFLEEVARWAGGHLARSLAAPRGTHPDLWPERPGGSRLRQALRAVRVGAWDWNIRTGVLNWDEAAMTVLGVDPATFDHRIETWVNLVHPEDLPWVMAETDEAIRTLSVYSVEYRVCRPDGTSGWAQARARVILGEDGEPFHMVGTVWDTTQTHAARESVDHALRHMSDGFLAVDAGWRVTFINIEAKRALGSSPELLGRVLWDIPFARASGLKERCRQAVTEKRPVGLDVKSPADQRWYHLRLVPVPGGLTVYLTDVTEKREREAERTAANRAAAERSASIAELTTALAEAITTDEVVKAVAEHVIQPFRATGLVIVAVEGDRTRLVGSVGYPDADLKRIVSYPLTAKTPTSDVLNNRAPLFVSSVAEIRARYPALADVPTPGRQAWAFLPLIASRRSTGCFVLSFDKPRLLTGEERTLLVALSGLVAQALERARLYDSEHLRAKELQRGLLPQHLPSPPAATAAARYLPADRRLEVGGDWYDLIPLSAERVALVIGDVMGHGLSEAATMGRLRTAVRTLADLELPPDEILGHLNDLVSDLGDDFYATCLYAVYDPTSRTCVFASAGHLPPVVVHPDHTVRISEIPTNSPLGAATPPFDTVEFAVPDGSLLVLFTDGLVEASDRDVDQGMDQLTRVLTAAVSADGPEGRDDTDETGRGPSLEDLCDTVVSALLPTGEQTGDDAVLFIARLRRLAADDIASWSLPQDPVAAGQAREHIRTQLDAWDLDDLAMTTELLASELVSNVIRHAQGPVRLRLLRGRTLVCEVSDGSLTTPHVRRASATDESGRGLQLVSALSQRWGARYTASGKSIWTEQPLPVPPPAAA</sequence>
<feature type="compositionally biased region" description="Polar residues" evidence="2">
    <location>
        <begin position="1"/>
        <end position="15"/>
    </location>
</feature>
<dbReference type="CDD" id="cd00130">
    <property type="entry name" value="PAS"/>
    <property type="match status" value="2"/>
</dbReference>
<accession>A0ABZ2A233</accession>
<evidence type="ECO:0000313" key="5">
    <source>
        <dbReference type="Proteomes" id="UP001432209"/>
    </source>
</evidence>
<dbReference type="InterPro" id="IPR029016">
    <property type="entry name" value="GAF-like_dom_sf"/>
</dbReference>
<dbReference type="EMBL" id="CP109495">
    <property type="protein sequence ID" value="WUX52770.1"/>
    <property type="molecule type" value="Genomic_DNA"/>
</dbReference>
<feature type="region of interest" description="Disordered" evidence="2">
    <location>
        <begin position="820"/>
        <end position="839"/>
    </location>
</feature>
<dbReference type="Gene3D" id="3.30.450.40">
    <property type="match status" value="2"/>
</dbReference>
<dbReference type="SMART" id="SM00086">
    <property type="entry name" value="PAC"/>
    <property type="match status" value="1"/>
</dbReference>
<dbReference type="Pfam" id="PF07228">
    <property type="entry name" value="SpoIIE"/>
    <property type="match status" value="1"/>
</dbReference>
<dbReference type="Gene3D" id="3.30.565.10">
    <property type="entry name" value="Histidine kinase-like ATPase, C-terminal domain"/>
    <property type="match status" value="1"/>
</dbReference>
<dbReference type="SMART" id="SM00065">
    <property type="entry name" value="GAF"/>
    <property type="match status" value="2"/>
</dbReference>
<dbReference type="SUPFAM" id="SSF55781">
    <property type="entry name" value="GAF domain-like"/>
    <property type="match status" value="2"/>
</dbReference>
<evidence type="ECO:0000313" key="4">
    <source>
        <dbReference type="EMBL" id="WUX52770.1"/>
    </source>
</evidence>
<evidence type="ECO:0000256" key="1">
    <source>
        <dbReference type="ARBA" id="ARBA00022801"/>
    </source>
</evidence>
<reference evidence="4" key="1">
    <citation type="submission" date="2022-10" db="EMBL/GenBank/DDBJ databases">
        <title>The complete genomes of actinobacterial strains from the NBC collection.</title>
        <authorList>
            <person name="Joergensen T.S."/>
            <person name="Alvarez Arevalo M."/>
            <person name="Sterndorff E.B."/>
            <person name="Faurdal D."/>
            <person name="Vuksanovic O."/>
            <person name="Mourched A.-S."/>
            <person name="Charusanti P."/>
            <person name="Shaw S."/>
            <person name="Blin K."/>
            <person name="Weber T."/>
        </authorList>
    </citation>
    <scope>NUCLEOTIDE SEQUENCE</scope>
    <source>
        <strain evidence="4">NBC_01432</strain>
    </source>
</reference>
<organism evidence="4 5">
    <name type="scientific">Streptomyces niveus</name>
    <name type="common">Streptomyces spheroides</name>
    <dbReference type="NCBI Taxonomy" id="193462"/>
    <lineage>
        <taxon>Bacteria</taxon>
        <taxon>Bacillati</taxon>
        <taxon>Actinomycetota</taxon>
        <taxon>Actinomycetes</taxon>
        <taxon>Kitasatosporales</taxon>
        <taxon>Streptomycetaceae</taxon>
        <taxon>Streptomyces</taxon>
    </lineage>
</organism>
<gene>
    <name evidence="4" type="ORF">OG442_15150</name>
</gene>
<dbReference type="InterPro" id="IPR003018">
    <property type="entry name" value="GAF"/>
</dbReference>
<feature type="region of interest" description="Disordered" evidence="2">
    <location>
        <begin position="1"/>
        <end position="22"/>
    </location>
</feature>
<dbReference type="RefSeq" id="WP_329076418.1">
    <property type="nucleotide sequence ID" value="NZ_CP109495.1"/>
</dbReference>
<dbReference type="InterPro" id="IPR052016">
    <property type="entry name" value="Bact_Sigma-Reg"/>
</dbReference>
<dbReference type="PANTHER" id="PTHR43156">
    <property type="entry name" value="STAGE II SPORULATION PROTEIN E-RELATED"/>
    <property type="match status" value="1"/>
</dbReference>
<dbReference type="PANTHER" id="PTHR43156:SF2">
    <property type="entry name" value="STAGE II SPORULATION PROTEIN E"/>
    <property type="match status" value="1"/>
</dbReference>
<keyword evidence="1" id="KW-0378">Hydrolase</keyword>
<dbReference type="PROSITE" id="PS50113">
    <property type="entry name" value="PAC"/>
    <property type="match status" value="1"/>
</dbReference>
<dbReference type="Pfam" id="PF13581">
    <property type="entry name" value="HATPase_c_2"/>
    <property type="match status" value="1"/>
</dbReference>
<dbReference type="Pfam" id="PF13185">
    <property type="entry name" value="GAF_2"/>
    <property type="match status" value="1"/>
</dbReference>
<dbReference type="SMART" id="SM00331">
    <property type="entry name" value="PP2C_SIG"/>
    <property type="match status" value="1"/>
</dbReference>
<protein>
    <submittedName>
        <fullName evidence="4">SpoIIE family protein phosphatase</fullName>
    </submittedName>
</protein>
<dbReference type="InterPro" id="IPR000700">
    <property type="entry name" value="PAS-assoc_C"/>
</dbReference>
<dbReference type="InterPro" id="IPR013655">
    <property type="entry name" value="PAS_fold_3"/>
</dbReference>
<dbReference type="SUPFAM" id="SSF81606">
    <property type="entry name" value="PP2C-like"/>
    <property type="match status" value="1"/>
</dbReference>
<dbReference type="Gene3D" id="3.60.40.10">
    <property type="entry name" value="PPM-type phosphatase domain"/>
    <property type="match status" value="1"/>
</dbReference>
<feature type="domain" description="PAC" evidence="3">
    <location>
        <begin position="287"/>
        <end position="339"/>
    </location>
</feature>
<dbReference type="InterPro" id="IPR001932">
    <property type="entry name" value="PPM-type_phosphatase-like_dom"/>
</dbReference>